<dbReference type="Proteomes" id="UP001168972">
    <property type="component" value="Unassembled WGS sequence"/>
</dbReference>
<proteinExistence type="predicted"/>
<keyword evidence="2" id="KW-1185">Reference proteome</keyword>
<name>A0AA39KJ13_MICHY</name>
<evidence type="ECO:0000313" key="2">
    <source>
        <dbReference type="Proteomes" id="UP001168972"/>
    </source>
</evidence>
<reference evidence="1" key="2">
    <citation type="submission" date="2023-03" db="EMBL/GenBank/DDBJ databases">
        <authorList>
            <person name="Inwood S.N."/>
            <person name="Skelly J.G."/>
            <person name="Guhlin J."/>
            <person name="Harrop T.W.R."/>
            <person name="Goldson S.G."/>
            <person name="Dearden P.K."/>
        </authorList>
    </citation>
    <scope>NUCLEOTIDE SEQUENCE</scope>
    <source>
        <strain evidence="1">Lincoln</strain>
        <tissue evidence="1">Whole body</tissue>
    </source>
</reference>
<protein>
    <submittedName>
        <fullName evidence="1">Uncharacterized protein</fullName>
    </submittedName>
</protein>
<dbReference type="EMBL" id="JAQQBR010001833">
    <property type="protein sequence ID" value="KAK0163166.1"/>
    <property type="molecule type" value="Genomic_DNA"/>
</dbReference>
<dbReference type="AlphaFoldDB" id="A0AA39KJ13"/>
<evidence type="ECO:0000313" key="1">
    <source>
        <dbReference type="EMBL" id="KAK0163166.1"/>
    </source>
</evidence>
<reference evidence="1" key="1">
    <citation type="journal article" date="2023" name="bioRxiv">
        <title>Scaffold-level genome assemblies of two parasitoid biocontrol wasps reveal the parthenogenesis mechanism and an associated novel virus.</title>
        <authorList>
            <person name="Inwood S."/>
            <person name="Skelly J."/>
            <person name="Guhlin J."/>
            <person name="Harrop T."/>
            <person name="Goldson S."/>
            <person name="Dearden P."/>
        </authorList>
    </citation>
    <scope>NUCLEOTIDE SEQUENCE</scope>
    <source>
        <strain evidence="1">Lincoln</strain>
        <tissue evidence="1">Whole body</tissue>
    </source>
</reference>
<accession>A0AA39KJ13</accession>
<sequence length="69" mass="8138">MITLVLGGRDDPHHSFTARDVTALNSFSHHYQLTKWRVSRPKLDLFYYLSTLKMYIRHWNAASAMIINM</sequence>
<gene>
    <name evidence="1" type="ORF">PV327_006874</name>
</gene>
<organism evidence="1 2">
    <name type="scientific">Microctonus hyperodae</name>
    <name type="common">Parasitoid wasp</name>
    <dbReference type="NCBI Taxonomy" id="165561"/>
    <lineage>
        <taxon>Eukaryota</taxon>
        <taxon>Metazoa</taxon>
        <taxon>Ecdysozoa</taxon>
        <taxon>Arthropoda</taxon>
        <taxon>Hexapoda</taxon>
        <taxon>Insecta</taxon>
        <taxon>Pterygota</taxon>
        <taxon>Neoptera</taxon>
        <taxon>Endopterygota</taxon>
        <taxon>Hymenoptera</taxon>
        <taxon>Apocrita</taxon>
        <taxon>Ichneumonoidea</taxon>
        <taxon>Braconidae</taxon>
        <taxon>Euphorinae</taxon>
        <taxon>Microctonus</taxon>
    </lineage>
</organism>
<comment type="caution">
    <text evidence="1">The sequence shown here is derived from an EMBL/GenBank/DDBJ whole genome shotgun (WGS) entry which is preliminary data.</text>
</comment>